<feature type="compositionally biased region" description="Low complexity" evidence="2">
    <location>
        <begin position="547"/>
        <end position="570"/>
    </location>
</feature>
<comment type="caution">
    <text evidence="5">The sequence shown here is derived from an EMBL/GenBank/DDBJ whole genome shotgun (WGS) entry which is preliminary data.</text>
</comment>
<evidence type="ECO:0000259" key="4">
    <source>
        <dbReference type="PROSITE" id="PS51109"/>
    </source>
</evidence>
<keyword evidence="3" id="KW-0472">Membrane</keyword>
<dbReference type="SMART" id="SM01208">
    <property type="entry name" value="G5"/>
    <property type="match status" value="1"/>
</dbReference>
<dbReference type="PANTHER" id="PTHR35788:SF1">
    <property type="entry name" value="EXPORTED PROTEIN"/>
    <property type="match status" value="1"/>
</dbReference>
<accession>A0ABV1HMQ1</accession>
<evidence type="ECO:0000313" key="5">
    <source>
        <dbReference type="EMBL" id="MEQ2563600.1"/>
    </source>
</evidence>
<evidence type="ECO:0000256" key="3">
    <source>
        <dbReference type="SAM" id="Phobius"/>
    </source>
</evidence>
<name>A0ABV1HMQ1_9FIRM</name>
<dbReference type="PANTHER" id="PTHR35788">
    <property type="entry name" value="EXPORTED PROTEIN-RELATED"/>
    <property type="match status" value="1"/>
</dbReference>
<feature type="compositionally biased region" description="Low complexity" evidence="2">
    <location>
        <begin position="577"/>
        <end position="606"/>
    </location>
</feature>
<keyword evidence="6" id="KW-1185">Reference proteome</keyword>
<evidence type="ECO:0000313" key="6">
    <source>
        <dbReference type="Proteomes" id="UP001437460"/>
    </source>
</evidence>
<dbReference type="InterPro" id="IPR011098">
    <property type="entry name" value="G5_dom"/>
</dbReference>
<reference evidence="5 6" key="1">
    <citation type="submission" date="2024-03" db="EMBL/GenBank/DDBJ databases">
        <title>Human intestinal bacterial collection.</title>
        <authorList>
            <person name="Pauvert C."/>
            <person name="Hitch T.C.A."/>
            <person name="Clavel T."/>
        </authorList>
    </citation>
    <scope>NUCLEOTIDE SEQUENCE [LARGE SCALE GENOMIC DNA]</scope>
    <source>
        <strain evidence="5 6">CLA-AP-H27</strain>
    </source>
</reference>
<dbReference type="Gene3D" id="2.20.230.10">
    <property type="entry name" value="Resuscitation-promoting factor rpfb"/>
    <property type="match status" value="1"/>
</dbReference>
<feature type="compositionally biased region" description="Low complexity" evidence="2">
    <location>
        <begin position="7"/>
        <end position="84"/>
    </location>
</feature>
<feature type="compositionally biased region" description="Polar residues" evidence="2">
    <location>
        <begin position="607"/>
        <end position="625"/>
    </location>
</feature>
<dbReference type="InterPro" id="IPR052913">
    <property type="entry name" value="Glycopeptide_resist_protein"/>
</dbReference>
<dbReference type="InterPro" id="IPR007391">
    <property type="entry name" value="Vancomycin_resist_VanW"/>
</dbReference>
<dbReference type="RefSeq" id="WP_349229723.1">
    <property type="nucleotide sequence ID" value="NZ_JBBMFJ010000021.1"/>
</dbReference>
<dbReference type="Pfam" id="PF04294">
    <property type="entry name" value="VanW"/>
    <property type="match status" value="1"/>
</dbReference>
<dbReference type="Pfam" id="PF07501">
    <property type="entry name" value="G5"/>
    <property type="match status" value="1"/>
</dbReference>
<evidence type="ECO:0000256" key="1">
    <source>
        <dbReference type="ARBA" id="ARBA00022729"/>
    </source>
</evidence>
<feature type="transmembrane region" description="Helical" evidence="3">
    <location>
        <begin position="106"/>
        <end position="127"/>
    </location>
</feature>
<feature type="region of interest" description="Disordered" evidence="2">
    <location>
        <begin position="1"/>
        <end position="103"/>
    </location>
</feature>
<keyword evidence="3" id="KW-1133">Transmembrane helix</keyword>
<feature type="domain" description="G5" evidence="4">
    <location>
        <begin position="464"/>
        <end position="543"/>
    </location>
</feature>
<gene>
    <name evidence="5" type="ORF">WMO41_10590</name>
</gene>
<proteinExistence type="predicted"/>
<evidence type="ECO:0000256" key="2">
    <source>
        <dbReference type="SAM" id="MobiDB-lite"/>
    </source>
</evidence>
<dbReference type="Proteomes" id="UP001437460">
    <property type="component" value="Unassembled WGS sequence"/>
</dbReference>
<dbReference type="EMBL" id="JBBMFJ010000021">
    <property type="protein sequence ID" value="MEQ2563600.1"/>
    <property type="molecule type" value="Genomic_DNA"/>
</dbReference>
<protein>
    <submittedName>
        <fullName evidence="5">VanW family protein</fullName>
    </submittedName>
</protein>
<sequence length="643" mass="67324">MNQYENGRNSGTGRSRARSTSYSGSGRSASAGRQTRTAAGSGRSSASSSRSASTRSTSGRTSAGSSTRRTTGSSARTSSSRSGSYYNETRRPSSGRHGGRRGGPDFGKIAIGGVILILAIFCVAFLMKKVTGSKTTSTEPETEITVPETELEKEVTVDGINITGMSREEAKAAILKDFPWGMKVTWQDQSYDVNDLMAEKVDSMLQEIYTGEPKESYTLDTTGLEDAAAKEAETVAGLWNKKAKNGSISEYDASSDKFLFKGAENGLAVDQDQLKADILAALSRKDFTATITATVNEVEPEFSEAVAREKYKTIGTFTTNTTSNQKRNTNIKLATKAINGIVLQPGEEFSFNNRVGERTEAKGYQAAAAYNNGEVVQEIGGGVCQVSSTMYNAVVKAGLKTTMRRSHTFEPSYVTPGTDATVSWGGPDYKFVNNSSAAIGIRASYYNQTCTVSIYGIPLLEEGVTHSLKSTKLSETDPPAPTYEEDPTLAPGVEKVKSNGSKGSKWETRLIVTKNGEVVSQDVDHSVTYKGHTPVILRNSTGTTAAGATTAADSSAASSSAESSGETTAAESHKASEAATTAASHTTAADKTTAAETTAAATTAASQQPASHPTAADSGNSSGNAPTAADSGNAPTIAPNPGV</sequence>
<dbReference type="PROSITE" id="PS51109">
    <property type="entry name" value="G5"/>
    <property type="match status" value="1"/>
</dbReference>
<keyword evidence="1" id="KW-0732">Signal</keyword>
<feature type="region of interest" description="Disordered" evidence="2">
    <location>
        <begin position="547"/>
        <end position="643"/>
    </location>
</feature>
<keyword evidence="3" id="KW-0812">Transmembrane</keyword>
<organism evidence="5 6">
    <name type="scientific">Ventrimonas faecis</name>
    <dbReference type="NCBI Taxonomy" id="3133170"/>
    <lineage>
        <taxon>Bacteria</taxon>
        <taxon>Bacillati</taxon>
        <taxon>Bacillota</taxon>
        <taxon>Clostridia</taxon>
        <taxon>Lachnospirales</taxon>
        <taxon>Lachnospiraceae</taxon>
        <taxon>Ventrimonas</taxon>
    </lineage>
</organism>
<feature type="region of interest" description="Disordered" evidence="2">
    <location>
        <begin position="470"/>
        <end position="503"/>
    </location>
</feature>